<feature type="transmembrane region" description="Helical" evidence="6">
    <location>
        <begin position="263"/>
        <end position="288"/>
    </location>
</feature>
<dbReference type="Pfam" id="PF07690">
    <property type="entry name" value="MFS_1"/>
    <property type="match status" value="1"/>
</dbReference>
<evidence type="ECO:0000259" key="7">
    <source>
        <dbReference type="PROSITE" id="PS50850"/>
    </source>
</evidence>
<dbReference type="PANTHER" id="PTHR42718">
    <property type="entry name" value="MAJOR FACILITATOR SUPERFAMILY MULTIDRUG TRANSPORTER MFSC"/>
    <property type="match status" value="1"/>
</dbReference>
<feature type="transmembrane region" description="Helical" evidence="6">
    <location>
        <begin position="432"/>
        <end position="450"/>
    </location>
</feature>
<feature type="transmembrane region" description="Helical" evidence="6">
    <location>
        <begin position="49"/>
        <end position="70"/>
    </location>
</feature>
<evidence type="ECO:0000256" key="6">
    <source>
        <dbReference type="SAM" id="Phobius"/>
    </source>
</evidence>
<organism evidence="8 9">
    <name type="scientific">Streptomyces xanthophaeus</name>
    <dbReference type="NCBI Taxonomy" id="67385"/>
    <lineage>
        <taxon>Bacteria</taxon>
        <taxon>Bacillati</taxon>
        <taxon>Actinomycetota</taxon>
        <taxon>Actinomycetes</taxon>
        <taxon>Kitasatosporales</taxon>
        <taxon>Streptomycetaceae</taxon>
        <taxon>Streptomyces</taxon>
    </lineage>
</organism>
<dbReference type="Gene3D" id="1.20.1720.10">
    <property type="entry name" value="Multidrug resistance protein D"/>
    <property type="match status" value="1"/>
</dbReference>
<evidence type="ECO:0000256" key="1">
    <source>
        <dbReference type="ARBA" id="ARBA00004651"/>
    </source>
</evidence>
<dbReference type="GO" id="GO:0022857">
    <property type="term" value="F:transmembrane transporter activity"/>
    <property type="evidence" value="ECO:0007669"/>
    <property type="project" value="InterPro"/>
</dbReference>
<evidence type="ECO:0000313" key="9">
    <source>
        <dbReference type="Proteomes" id="UP000600026"/>
    </source>
</evidence>
<feature type="transmembrane region" description="Helical" evidence="6">
    <location>
        <begin position="12"/>
        <end position="37"/>
    </location>
</feature>
<reference evidence="8" key="1">
    <citation type="submission" date="2020-09" db="EMBL/GenBank/DDBJ databases">
        <title>Whole genome shotgun sequence of Streptomyces xanthophaeus NBRC 12829.</title>
        <authorList>
            <person name="Komaki H."/>
            <person name="Tamura T."/>
        </authorList>
    </citation>
    <scope>NUCLEOTIDE SEQUENCE</scope>
    <source>
        <strain evidence="8">NBRC 12829</strain>
    </source>
</reference>
<dbReference type="Gene3D" id="1.20.1250.20">
    <property type="entry name" value="MFS general substrate transporter like domains"/>
    <property type="match status" value="1"/>
</dbReference>
<dbReference type="InterPro" id="IPR011701">
    <property type="entry name" value="MFS"/>
</dbReference>
<keyword evidence="3 6" id="KW-1133">Transmembrane helix</keyword>
<protein>
    <submittedName>
        <fullName evidence="8">MFS transporter</fullName>
    </submittedName>
</protein>
<sequence>MTASQGAATARRGWSITVLLLGVFVSSLDLFIVNIAFPDLALSFPSSTLSSLSWVLSAYAITFAAFLAPAGRWADQSGRKRAYLAGLALFTLASLACAVAPSLGALVAARALQAIGGALMLPSSLGLLLPLFPPERRGAAVGLWSAMGGAAAALGPPIGGLLVQAGWQWVFIVNLPIGVAAVAVGAWALREIREESSTSPDVLGAVALAVTVGALVAAIVQGETWGWTSGRVLGLFALGLLGAAFSAVRAVRHPAPVIEPAILRIRAVALANLATILFFAGFGAMILGSVLFLTDLWDHSVLRAGLEIAPGPIMAAVCAVPGGLLATRYGNYVVGFAGSVLFAVGGVLWATATATDAAYLTTFLPAGIIAGIGSGLALPSLSGAATLPLPPERFATGTAMVSMCRQIGLALGAAIVAAIVGARPDLGSFHTIWFFMAACGLTGGLALLAIRDTTRRPAPAEAPAAEGQPAVR</sequence>
<evidence type="ECO:0000313" key="8">
    <source>
        <dbReference type="EMBL" id="GHI86226.1"/>
    </source>
</evidence>
<feature type="transmembrane region" description="Helical" evidence="6">
    <location>
        <begin position="333"/>
        <end position="352"/>
    </location>
</feature>
<dbReference type="GO" id="GO:0046677">
    <property type="term" value="P:response to antibiotic"/>
    <property type="evidence" value="ECO:0007669"/>
    <property type="project" value="UniProtKB-KW"/>
</dbReference>
<feature type="transmembrane region" description="Helical" evidence="6">
    <location>
        <begin position="82"/>
        <end position="105"/>
    </location>
</feature>
<comment type="caution">
    <text evidence="8">The sequence shown here is derived from an EMBL/GenBank/DDBJ whole genome shotgun (WGS) entry which is preliminary data.</text>
</comment>
<feature type="transmembrane region" description="Helical" evidence="6">
    <location>
        <begin position="201"/>
        <end position="220"/>
    </location>
</feature>
<evidence type="ECO:0000256" key="5">
    <source>
        <dbReference type="ARBA" id="ARBA00023251"/>
    </source>
</evidence>
<evidence type="ECO:0000256" key="3">
    <source>
        <dbReference type="ARBA" id="ARBA00022989"/>
    </source>
</evidence>
<name>A0A919LDA4_9ACTN</name>
<dbReference type="InterPro" id="IPR020846">
    <property type="entry name" value="MFS_dom"/>
</dbReference>
<evidence type="ECO:0000256" key="4">
    <source>
        <dbReference type="ARBA" id="ARBA00023136"/>
    </source>
</evidence>
<dbReference type="OrthoDB" id="7375466at2"/>
<dbReference type="AlphaFoldDB" id="A0A919LDA4"/>
<feature type="domain" description="Major facilitator superfamily (MFS) profile" evidence="7">
    <location>
        <begin position="15"/>
        <end position="455"/>
    </location>
</feature>
<feature type="transmembrane region" description="Helical" evidence="6">
    <location>
        <begin position="358"/>
        <end position="378"/>
    </location>
</feature>
<feature type="transmembrane region" description="Helical" evidence="6">
    <location>
        <begin position="399"/>
        <end position="420"/>
    </location>
</feature>
<dbReference type="GO" id="GO:0005886">
    <property type="term" value="C:plasma membrane"/>
    <property type="evidence" value="ECO:0007669"/>
    <property type="project" value="UniProtKB-SubCell"/>
</dbReference>
<dbReference type="CDD" id="cd17321">
    <property type="entry name" value="MFS_MMR_MDR_like"/>
    <property type="match status" value="1"/>
</dbReference>
<feature type="transmembrane region" description="Helical" evidence="6">
    <location>
        <begin position="139"/>
        <end position="163"/>
    </location>
</feature>
<keyword evidence="9" id="KW-1185">Reference proteome</keyword>
<feature type="transmembrane region" description="Helical" evidence="6">
    <location>
        <begin position="308"/>
        <end position="326"/>
    </location>
</feature>
<feature type="transmembrane region" description="Helical" evidence="6">
    <location>
        <begin position="232"/>
        <end position="251"/>
    </location>
</feature>
<gene>
    <name evidence="8" type="ORF">Sxan_35900</name>
</gene>
<dbReference type="Proteomes" id="UP000600026">
    <property type="component" value="Unassembled WGS sequence"/>
</dbReference>
<keyword evidence="4 6" id="KW-0472">Membrane</keyword>
<comment type="subcellular location">
    <subcellularLocation>
        <location evidence="1">Cell membrane</location>
        <topology evidence="1">Multi-pass membrane protein</topology>
    </subcellularLocation>
</comment>
<dbReference type="EMBL" id="BNEE01000006">
    <property type="protein sequence ID" value="GHI86226.1"/>
    <property type="molecule type" value="Genomic_DNA"/>
</dbReference>
<dbReference type="PANTHER" id="PTHR42718:SF48">
    <property type="entry name" value="CONSERVED TWO-DOMAIN MEMBRANE PROTEIN-RELATED"/>
    <property type="match status" value="1"/>
</dbReference>
<feature type="transmembrane region" description="Helical" evidence="6">
    <location>
        <begin position="111"/>
        <end position="132"/>
    </location>
</feature>
<proteinExistence type="predicted"/>
<feature type="transmembrane region" description="Helical" evidence="6">
    <location>
        <begin position="169"/>
        <end position="189"/>
    </location>
</feature>
<dbReference type="InterPro" id="IPR036259">
    <property type="entry name" value="MFS_trans_sf"/>
</dbReference>
<keyword evidence="5" id="KW-0046">Antibiotic resistance</keyword>
<accession>A0A919LDA4</accession>
<evidence type="ECO:0000256" key="2">
    <source>
        <dbReference type="ARBA" id="ARBA00022692"/>
    </source>
</evidence>
<dbReference type="RefSeq" id="WP_078904718.1">
    <property type="nucleotide sequence ID" value="NZ_BNEE01000006.1"/>
</dbReference>
<dbReference type="PROSITE" id="PS50850">
    <property type="entry name" value="MFS"/>
    <property type="match status" value="1"/>
</dbReference>
<keyword evidence="2 6" id="KW-0812">Transmembrane</keyword>
<dbReference type="SUPFAM" id="SSF103473">
    <property type="entry name" value="MFS general substrate transporter"/>
    <property type="match status" value="1"/>
</dbReference>